<dbReference type="PANTHER" id="PTHR35569:SF1">
    <property type="entry name" value="CYANAMIDE HYDRATASE DDI2-RELATED"/>
    <property type="match status" value="1"/>
</dbReference>
<dbReference type="InterPro" id="IPR003607">
    <property type="entry name" value="HD/PDEase_dom"/>
</dbReference>
<proteinExistence type="predicted"/>
<reference evidence="2 3" key="1">
    <citation type="submission" date="2024-06" db="EMBL/GenBank/DDBJ databases">
        <title>Complete genome of Phlyctema vagabunda strain 19-DSS-EL-015.</title>
        <authorList>
            <person name="Fiorenzani C."/>
        </authorList>
    </citation>
    <scope>NUCLEOTIDE SEQUENCE [LARGE SCALE GENOMIC DNA]</scope>
    <source>
        <strain evidence="2 3">19-DSS-EL-015</strain>
    </source>
</reference>
<comment type="caution">
    <text evidence="2">The sequence shown here is derived from an EMBL/GenBank/DDBJ whole genome shotgun (WGS) entry which is preliminary data.</text>
</comment>
<dbReference type="SUPFAM" id="SSF109604">
    <property type="entry name" value="HD-domain/PDEase-like"/>
    <property type="match status" value="1"/>
</dbReference>
<dbReference type="NCBIfam" id="TIGR03401">
    <property type="entry name" value="cyanamide_fam"/>
    <property type="match status" value="1"/>
</dbReference>
<name>A0ABR4PBJ7_9HELO</name>
<evidence type="ECO:0000313" key="2">
    <source>
        <dbReference type="EMBL" id="KAL3420691.1"/>
    </source>
</evidence>
<dbReference type="InterPro" id="IPR017771">
    <property type="entry name" value="Cyanamide_hydratase_HD"/>
</dbReference>
<evidence type="ECO:0000259" key="1">
    <source>
        <dbReference type="PROSITE" id="PS51831"/>
    </source>
</evidence>
<dbReference type="InterPro" id="IPR006674">
    <property type="entry name" value="HD_domain"/>
</dbReference>
<protein>
    <submittedName>
        <fullName evidence="2">Cyanamide hydratase</fullName>
    </submittedName>
</protein>
<sequence length="252" mass="28152">MASINSLKSTEREEAIASFGWPGVLRDLDELLKSHAPPTASPPRHLPISAFHVPETQLARRVHEYARVELSTPTFHHCMRVFYYGQAILTHLFPTWSTPSFNETYFLTCLLHDIGTTEKNLHATLLSFEFYGGFLALDALRREGAPQAQAESVAEAVIRHQDIGHEGVLSRIGALIQLATIFDNMGGNPDIVNTKTIEDVVALYPRLKWSSCFAATIREENSLKSWSNSRRLGERAFPEGVENNSLMAPYDG</sequence>
<accession>A0ABR4PBJ7</accession>
<dbReference type="Proteomes" id="UP001629113">
    <property type="component" value="Unassembled WGS sequence"/>
</dbReference>
<keyword evidence="3" id="KW-1185">Reference proteome</keyword>
<evidence type="ECO:0000313" key="3">
    <source>
        <dbReference type="Proteomes" id="UP001629113"/>
    </source>
</evidence>
<gene>
    <name evidence="2" type="ORF">PVAG01_07136</name>
</gene>
<dbReference type="Gene3D" id="1.10.3210.10">
    <property type="entry name" value="Hypothetical protein af1432"/>
    <property type="match status" value="1"/>
</dbReference>
<dbReference type="PROSITE" id="PS51831">
    <property type="entry name" value="HD"/>
    <property type="match status" value="1"/>
</dbReference>
<dbReference type="CDD" id="cd00077">
    <property type="entry name" value="HDc"/>
    <property type="match status" value="1"/>
</dbReference>
<organism evidence="2 3">
    <name type="scientific">Phlyctema vagabunda</name>
    <dbReference type="NCBI Taxonomy" id="108571"/>
    <lineage>
        <taxon>Eukaryota</taxon>
        <taxon>Fungi</taxon>
        <taxon>Dikarya</taxon>
        <taxon>Ascomycota</taxon>
        <taxon>Pezizomycotina</taxon>
        <taxon>Leotiomycetes</taxon>
        <taxon>Helotiales</taxon>
        <taxon>Dermateaceae</taxon>
        <taxon>Phlyctema</taxon>
    </lineage>
</organism>
<dbReference type="PANTHER" id="PTHR35569">
    <property type="entry name" value="CYANAMIDE HYDRATASE DDI2-RELATED"/>
    <property type="match status" value="1"/>
</dbReference>
<feature type="domain" description="HD" evidence="1">
    <location>
        <begin position="74"/>
        <end position="185"/>
    </location>
</feature>
<dbReference type="EMBL" id="JBFCZG010000006">
    <property type="protein sequence ID" value="KAL3420691.1"/>
    <property type="molecule type" value="Genomic_DNA"/>
</dbReference>